<comment type="caution">
    <text evidence="8">The sequence shown here is derived from an EMBL/GenBank/DDBJ whole genome shotgun (WGS) entry which is preliminary data.</text>
</comment>
<dbReference type="SUPFAM" id="SSF101936">
    <property type="entry name" value="DNA-binding pseudobarrel domain"/>
    <property type="match status" value="4"/>
</dbReference>
<evidence type="ECO:0000256" key="4">
    <source>
        <dbReference type="ARBA" id="ARBA00023163"/>
    </source>
</evidence>
<feature type="domain" description="TF-B3" evidence="7">
    <location>
        <begin position="651"/>
        <end position="744"/>
    </location>
</feature>
<evidence type="ECO:0000256" key="5">
    <source>
        <dbReference type="ARBA" id="ARBA00023242"/>
    </source>
</evidence>
<feature type="region of interest" description="Disordered" evidence="6">
    <location>
        <begin position="332"/>
        <end position="396"/>
    </location>
</feature>
<feature type="region of interest" description="Disordered" evidence="6">
    <location>
        <begin position="113"/>
        <end position="138"/>
    </location>
</feature>
<gene>
    <name evidence="8" type="ORF">C1H46_018520</name>
</gene>
<evidence type="ECO:0000256" key="1">
    <source>
        <dbReference type="ARBA" id="ARBA00004123"/>
    </source>
</evidence>
<dbReference type="CDD" id="cd10017">
    <property type="entry name" value="B3_DNA"/>
    <property type="match status" value="3"/>
</dbReference>
<evidence type="ECO:0000313" key="9">
    <source>
        <dbReference type="Proteomes" id="UP000315295"/>
    </source>
</evidence>
<dbReference type="AlphaFoldDB" id="A0A540MBE8"/>
<keyword evidence="9" id="KW-1185">Reference proteome</keyword>
<keyword evidence="4" id="KW-0804">Transcription</keyword>
<protein>
    <recommendedName>
        <fullName evidence="7">TF-B3 domain-containing protein</fullName>
    </recommendedName>
</protein>
<name>A0A540MBE8_MALBA</name>
<dbReference type="STRING" id="106549.A0A540MBE8"/>
<keyword evidence="3" id="KW-0238">DNA-binding</keyword>
<dbReference type="EMBL" id="VIEB01000304">
    <property type="protein sequence ID" value="TQD95882.1"/>
    <property type="molecule type" value="Genomic_DNA"/>
</dbReference>
<reference evidence="8 9" key="1">
    <citation type="journal article" date="2019" name="G3 (Bethesda)">
        <title>Sequencing of a Wild Apple (Malus baccata) Genome Unravels the Differences Between Cultivated and Wild Apple Species Regarding Disease Resistance and Cold Tolerance.</title>
        <authorList>
            <person name="Chen X."/>
        </authorList>
    </citation>
    <scope>NUCLEOTIDE SEQUENCE [LARGE SCALE GENOMIC DNA]</scope>
    <source>
        <strain evidence="9">cv. Shandingzi</strain>
        <tissue evidence="8">Leaves</tissue>
    </source>
</reference>
<feature type="compositionally biased region" description="Basic and acidic residues" evidence="6">
    <location>
        <begin position="332"/>
        <end position="358"/>
    </location>
</feature>
<sequence length="744" mass="84970">MQKVPMKFVMKYGEELSSPVYLRLPCGSEWEIELRRCSGEVWFEKGWPEFSKFYSLDYAFWLVFGYEGNSRFHVFIFDRSCTEVDYPIKLPEKEKADYEDDESVEILDDFPTSRRRKRERYSSLPCPLPPKKKRKSYPRMHPLTEKDKAIALQRAIAFKSEKPHFKVAMQPSYIFGNLILPAGFAKRHLMHQPHGNAILRLPDGGAWCVKLKIYEKGKVRFQRGWLEFVRDNNLKTGDVCVFILIKGIELAFEVLFYRGTEAANCSLSPGGHAKGARAMDQGKWEIGTSSSHHPYAGKECSGGLNLETGYEDHDDKSVEILDDLCPRKSRDKSLVMPKLEETDKHDDDSNDDISRDSDEVQDDPTIPEEEETDYEDDESVEILDDYSPCPRKTREKSPLPCLHKKMRTCSSSKAAECNTNFPATKTQPYEIKKSFRSKDSYCSKSEVKKHDFSTMKEVGGLSSSQIFQKRTPDVLGREHSLAKSEKALALQRANAFKSEYPSFPVAFQPSYIHSSYLGLPYEFVRTHLNKQRSSNVILQILDGSTWPVNFKYDVTPRFQNGWSVFARENNLKVGDLCVFELINRNELTFEVVFFRATEAKKCSSSAGHGGGAIDQVEIKRSICKVKSGYENGPSDTSLSAVEAANKFVSSNPFFRVTLGLGSSRVLRIPTSFSKHFIEKKIQIVTLWVDDRMWHVSLTVHWRNALKLSAGWAAFAKGNCLTEGDVCIFELLDRNNISLKVYIFR</sequence>
<feature type="compositionally biased region" description="Acidic residues" evidence="6">
    <location>
        <begin position="359"/>
        <end position="384"/>
    </location>
</feature>
<evidence type="ECO:0000313" key="8">
    <source>
        <dbReference type="EMBL" id="TQD95882.1"/>
    </source>
</evidence>
<proteinExistence type="predicted"/>
<feature type="domain" description="TF-B3" evidence="7">
    <location>
        <begin position="502"/>
        <end position="597"/>
    </location>
</feature>
<keyword evidence="5" id="KW-0539">Nucleus</keyword>
<dbReference type="Proteomes" id="UP000315295">
    <property type="component" value="Unassembled WGS sequence"/>
</dbReference>
<dbReference type="PROSITE" id="PS50863">
    <property type="entry name" value="B3"/>
    <property type="match status" value="4"/>
</dbReference>
<dbReference type="InterPro" id="IPR044837">
    <property type="entry name" value="REM16-like"/>
</dbReference>
<evidence type="ECO:0000256" key="6">
    <source>
        <dbReference type="SAM" id="MobiDB-lite"/>
    </source>
</evidence>
<dbReference type="GO" id="GO:0005634">
    <property type="term" value="C:nucleus"/>
    <property type="evidence" value="ECO:0007669"/>
    <property type="project" value="UniProtKB-SubCell"/>
</dbReference>
<comment type="subcellular location">
    <subcellularLocation>
        <location evidence="1">Nucleus</location>
    </subcellularLocation>
</comment>
<keyword evidence="2" id="KW-0805">Transcription regulation</keyword>
<dbReference type="PANTHER" id="PTHR31391:SF81">
    <property type="entry name" value="TF-B3 DOMAIN-CONTAINING PROTEIN"/>
    <property type="match status" value="1"/>
</dbReference>
<dbReference type="InterPro" id="IPR015300">
    <property type="entry name" value="DNA-bd_pseudobarrel_sf"/>
</dbReference>
<dbReference type="PANTHER" id="PTHR31391">
    <property type="entry name" value="B3 DOMAIN-CONTAINING PROTEIN OS11G0197600-RELATED"/>
    <property type="match status" value="1"/>
</dbReference>
<dbReference type="SMART" id="SM01019">
    <property type="entry name" value="B3"/>
    <property type="match status" value="4"/>
</dbReference>
<dbReference type="Pfam" id="PF02362">
    <property type="entry name" value="B3"/>
    <property type="match status" value="4"/>
</dbReference>
<feature type="domain" description="TF-B3" evidence="7">
    <location>
        <begin position="178"/>
        <end position="260"/>
    </location>
</feature>
<dbReference type="GO" id="GO:0003677">
    <property type="term" value="F:DNA binding"/>
    <property type="evidence" value="ECO:0007669"/>
    <property type="project" value="UniProtKB-KW"/>
</dbReference>
<evidence type="ECO:0000256" key="2">
    <source>
        <dbReference type="ARBA" id="ARBA00023015"/>
    </source>
</evidence>
<feature type="domain" description="TF-B3" evidence="7">
    <location>
        <begin position="1"/>
        <end position="80"/>
    </location>
</feature>
<dbReference type="InterPro" id="IPR003340">
    <property type="entry name" value="B3_DNA-bd"/>
</dbReference>
<evidence type="ECO:0000256" key="3">
    <source>
        <dbReference type="ARBA" id="ARBA00023125"/>
    </source>
</evidence>
<accession>A0A540MBE8</accession>
<evidence type="ECO:0000259" key="7">
    <source>
        <dbReference type="PROSITE" id="PS50863"/>
    </source>
</evidence>
<organism evidence="8 9">
    <name type="scientific">Malus baccata</name>
    <name type="common">Siberian crab apple</name>
    <name type="synonym">Pyrus baccata</name>
    <dbReference type="NCBI Taxonomy" id="106549"/>
    <lineage>
        <taxon>Eukaryota</taxon>
        <taxon>Viridiplantae</taxon>
        <taxon>Streptophyta</taxon>
        <taxon>Embryophyta</taxon>
        <taxon>Tracheophyta</taxon>
        <taxon>Spermatophyta</taxon>
        <taxon>Magnoliopsida</taxon>
        <taxon>eudicotyledons</taxon>
        <taxon>Gunneridae</taxon>
        <taxon>Pentapetalae</taxon>
        <taxon>rosids</taxon>
        <taxon>fabids</taxon>
        <taxon>Rosales</taxon>
        <taxon>Rosaceae</taxon>
        <taxon>Amygdaloideae</taxon>
        <taxon>Maleae</taxon>
        <taxon>Malus</taxon>
    </lineage>
</organism>
<dbReference type="Gene3D" id="2.40.330.10">
    <property type="entry name" value="DNA-binding pseudobarrel domain"/>
    <property type="match status" value="4"/>
</dbReference>